<comment type="caution">
    <text evidence="1">The sequence shown here is derived from an EMBL/GenBank/DDBJ whole genome shotgun (WGS) entry which is preliminary data.</text>
</comment>
<evidence type="ECO:0000313" key="1">
    <source>
        <dbReference type="EMBL" id="KAK3770870.1"/>
    </source>
</evidence>
<accession>A0AAE0ZK79</accession>
<evidence type="ECO:0000313" key="2">
    <source>
        <dbReference type="Proteomes" id="UP001283361"/>
    </source>
</evidence>
<sequence>MDYDKGAAVGPIVWKHVSVKLSILAWPIDPGFSPVLTPSSVIPHRAQCYFWLNTTRRFASFSRHCLVQSQCFHHAKHFYQRHFKASSFMKTTRPQLLNNPLITITVEILARLTCNASKFTPAQEYTTHVTLILVDFHATESLTEYLPPSWVSNNSWLIPECSHLPPATRSMPATRQARYRVPPRGGLQADLDLKRSPLRL</sequence>
<keyword evidence="2" id="KW-1185">Reference proteome</keyword>
<proteinExistence type="predicted"/>
<dbReference type="Proteomes" id="UP001283361">
    <property type="component" value="Unassembled WGS sequence"/>
</dbReference>
<organism evidence="1 2">
    <name type="scientific">Elysia crispata</name>
    <name type="common">lettuce slug</name>
    <dbReference type="NCBI Taxonomy" id="231223"/>
    <lineage>
        <taxon>Eukaryota</taxon>
        <taxon>Metazoa</taxon>
        <taxon>Spiralia</taxon>
        <taxon>Lophotrochozoa</taxon>
        <taxon>Mollusca</taxon>
        <taxon>Gastropoda</taxon>
        <taxon>Heterobranchia</taxon>
        <taxon>Euthyneura</taxon>
        <taxon>Panpulmonata</taxon>
        <taxon>Sacoglossa</taxon>
        <taxon>Placobranchoidea</taxon>
        <taxon>Plakobranchidae</taxon>
        <taxon>Elysia</taxon>
    </lineage>
</organism>
<gene>
    <name evidence="1" type="ORF">RRG08_036470</name>
</gene>
<name>A0AAE0ZK79_9GAST</name>
<dbReference type="AlphaFoldDB" id="A0AAE0ZK79"/>
<dbReference type="EMBL" id="JAWDGP010003786">
    <property type="protein sequence ID" value="KAK3770870.1"/>
    <property type="molecule type" value="Genomic_DNA"/>
</dbReference>
<reference evidence="1" key="1">
    <citation type="journal article" date="2023" name="G3 (Bethesda)">
        <title>A reference genome for the long-term kleptoplast-retaining sea slug Elysia crispata morphotype clarki.</title>
        <authorList>
            <person name="Eastman K.E."/>
            <person name="Pendleton A.L."/>
            <person name="Shaikh M.A."/>
            <person name="Suttiyut T."/>
            <person name="Ogas R."/>
            <person name="Tomko P."/>
            <person name="Gavelis G."/>
            <person name="Widhalm J.R."/>
            <person name="Wisecaver J.H."/>
        </authorList>
    </citation>
    <scope>NUCLEOTIDE SEQUENCE</scope>
    <source>
        <strain evidence="1">ECLA1</strain>
    </source>
</reference>
<protein>
    <submittedName>
        <fullName evidence="1">Uncharacterized protein</fullName>
    </submittedName>
</protein>